<reference evidence="4 5" key="1">
    <citation type="journal article" date="2013" name="Genome Announc.">
        <title>Draft Genome Sequence of a Hexachlorocyclohexane-Degrading Bacterium, Sphingobium baderi Strain LL03T.</title>
        <authorList>
            <person name="Kaur J."/>
            <person name="Verma H."/>
            <person name="Tripathi C."/>
            <person name="Khurana J.P."/>
            <person name="Lal R."/>
        </authorList>
    </citation>
    <scope>NUCLEOTIDE SEQUENCE [LARGE SCALE GENOMIC DNA]</scope>
    <source>
        <strain evidence="4 5">LL03</strain>
    </source>
</reference>
<dbReference type="RefSeq" id="WP_021246792.1">
    <property type="nucleotide sequence ID" value="NZ_ATIB01000087.1"/>
</dbReference>
<dbReference type="SUPFAM" id="SSF51735">
    <property type="entry name" value="NAD(P)-binding Rossmann-fold domains"/>
    <property type="match status" value="1"/>
</dbReference>
<dbReference type="Gene3D" id="3.40.50.720">
    <property type="entry name" value="NAD(P)-binding Rossmann-like Domain"/>
    <property type="match status" value="1"/>
</dbReference>
<accession>T0HDE5</accession>
<comment type="similarity">
    <text evidence="2">Belongs to the NAD(P)-dependent epimerase/dehydratase family.</text>
</comment>
<dbReference type="Pfam" id="PF01370">
    <property type="entry name" value="Epimerase"/>
    <property type="match status" value="1"/>
</dbReference>
<evidence type="ECO:0000256" key="2">
    <source>
        <dbReference type="ARBA" id="ARBA00007637"/>
    </source>
</evidence>
<evidence type="ECO:0000256" key="1">
    <source>
        <dbReference type="ARBA" id="ARBA00005125"/>
    </source>
</evidence>
<dbReference type="Proteomes" id="UP000015524">
    <property type="component" value="Unassembled WGS sequence"/>
</dbReference>
<dbReference type="PANTHER" id="PTHR43000">
    <property type="entry name" value="DTDP-D-GLUCOSE 4,6-DEHYDRATASE-RELATED"/>
    <property type="match status" value="1"/>
</dbReference>
<sequence>MISGEKILITGLTGMVATPLAHFLAKENEVWGIARFADPEARRPYEDAGITTRAIDLANPDFSILPNDFTYILHLSWMRADISQLQQAIRTNVEGPGLLFQHCRKAKATLVMSGMGIYSPHEDPWHLYTETDPIGRAATAYAPTSPSSKAGIEAVARFCARAFDMPIVITRLNTYMGTQRTMPAQVIRAVLDGKTIHAPHDPNPQSPIHIEDMKWQLEALLDAASVPATIVNWSGDETMPMQDWARMAGEFAGKEVAFETNYVPGAPVGSASDPTLRQSITGPCRTVFRDEFRKLFDDHQAGEALRGGPNWGAI</sequence>
<dbReference type="eggNOG" id="COG0451">
    <property type="taxonomic scope" value="Bacteria"/>
</dbReference>
<dbReference type="OrthoDB" id="5735947at2"/>
<protein>
    <recommendedName>
        <fullName evidence="3">NAD-dependent epimerase/dehydratase domain-containing protein</fullName>
    </recommendedName>
</protein>
<name>T0HDE5_9SPHN</name>
<evidence type="ECO:0000313" key="5">
    <source>
        <dbReference type="Proteomes" id="UP000015524"/>
    </source>
</evidence>
<dbReference type="PATRIC" id="fig|1114964.3.peg.4176"/>
<keyword evidence="5" id="KW-1185">Reference proteome</keyword>
<proteinExistence type="inferred from homology"/>
<dbReference type="InterPro" id="IPR001509">
    <property type="entry name" value="Epimerase_deHydtase"/>
</dbReference>
<feature type="domain" description="NAD-dependent epimerase/dehydratase" evidence="3">
    <location>
        <begin position="7"/>
        <end position="204"/>
    </location>
</feature>
<comment type="caution">
    <text evidence="4">The sequence shown here is derived from an EMBL/GenBank/DDBJ whole genome shotgun (WGS) entry which is preliminary data.</text>
</comment>
<gene>
    <name evidence="4" type="ORF">L485_21315</name>
</gene>
<organism evidence="4 5">
    <name type="scientific">Sphingobium baderi LL03</name>
    <dbReference type="NCBI Taxonomy" id="1114964"/>
    <lineage>
        <taxon>Bacteria</taxon>
        <taxon>Pseudomonadati</taxon>
        <taxon>Pseudomonadota</taxon>
        <taxon>Alphaproteobacteria</taxon>
        <taxon>Sphingomonadales</taxon>
        <taxon>Sphingomonadaceae</taxon>
        <taxon>Sphingobium</taxon>
    </lineage>
</organism>
<dbReference type="InterPro" id="IPR036291">
    <property type="entry name" value="NAD(P)-bd_dom_sf"/>
</dbReference>
<dbReference type="AlphaFoldDB" id="T0HDE5"/>
<evidence type="ECO:0000313" key="4">
    <source>
        <dbReference type="EMBL" id="EQA97409.1"/>
    </source>
</evidence>
<comment type="pathway">
    <text evidence="1">Bacterial outer membrane biogenesis; LPS O-antigen biosynthesis.</text>
</comment>
<dbReference type="EMBL" id="ATIB01000087">
    <property type="protein sequence ID" value="EQA97409.1"/>
    <property type="molecule type" value="Genomic_DNA"/>
</dbReference>
<evidence type="ECO:0000259" key="3">
    <source>
        <dbReference type="Pfam" id="PF01370"/>
    </source>
</evidence>